<protein>
    <submittedName>
        <fullName evidence="1">Uncharacterized protein</fullName>
    </submittedName>
</protein>
<sequence length="122" mass="13006">MDGPITVHAGKSVFWAREGGPLALDIPGAESAYAYGDRLFVLAAPPPTSGIVHLRLKIFGPDGAMVAELPPPAGYLFEYVSSNLETGVSVVCGAMKFTEPWQDWHFAYDPLAGALVRQGPAY</sequence>
<gene>
    <name evidence="1" type="ORF">FBZ90_108143</name>
</gene>
<dbReference type="Proteomes" id="UP000315751">
    <property type="component" value="Unassembled WGS sequence"/>
</dbReference>
<evidence type="ECO:0000313" key="2">
    <source>
        <dbReference type="Proteomes" id="UP000315751"/>
    </source>
</evidence>
<dbReference type="RefSeq" id="WP_145733491.1">
    <property type="nucleotide sequence ID" value="NZ_VITR01000008.1"/>
</dbReference>
<comment type="caution">
    <text evidence="1">The sequence shown here is derived from an EMBL/GenBank/DDBJ whole genome shotgun (WGS) entry which is preliminary data.</text>
</comment>
<keyword evidence="2" id="KW-1185">Reference proteome</keyword>
<name>A0A560H5N1_9PROT</name>
<accession>A0A560H5N1</accession>
<dbReference type="AlphaFoldDB" id="A0A560H5N1"/>
<evidence type="ECO:0000313" key="1">
    <source>
        <dbReference type="EMBL" id="TWB41119.1"/>
    </source>
</evidence>
<dbReference type="OrthoDB" id="6388409at2"/>
<reference evidence="1 2" key="1">
    <citation type="submission" date="2019-06" db="EMBL/GenBank/DDBJ databases">
        <title>Genomic Encyclopedia of Type Strains, Phase IV (KMG-V): Genome sequencing to study the core and pangenomes of soil and plant-associated prokaryotes.</title>
        <authorList>
            <person name="Whitman W."/>
        </authorList>
    </citation>
    <scope>NUCLEOTIDE SEQUENCE [LARGE SCALE GENOMIC DNA]</scope>
    <source>
        <strain evidence="1 2">BR 11622</strain>
    </source>
</reference>
<organism evidence="1 2">
    <name type="scientific">Nitrospirillum amazonense</name>
    <dbReference type="NCBI Taxonomy" id="28077"/>
    <lineage>
        <taxon>Bacteria</taxon>
        <taxon>Pseudomonadati</taxon>
        <taxon>Pseudomonadota</taxon>
        <taxon>Alphaproteobacteria</taxon>
        <taxon>Rhodospirillales</taxon>
        <taxon>Azospirillaceae</taxon>
        <taxon>Nitrospirillum</taxon>
    </lineage>
</organism>
<proteinExistence type="predicted"/>
<dbReference type="EMBL" id="VITR01000008">
    <property type="protein sequence ID" value="TWB41119.1"/>
    <property type="molecule type" value="Genomic_DNA"/>
</dbReference>